<gene>
    <name evidence="1" type="ORF">KIPB_016716</name>
</gene>
<dbReference type="AlphaFoldDB" id="A0A9K3GQY4"/>
<accession>A0A9K3GQY4</accession>
<comment type="caution">
    <text evidence="1">The sequence shown here is derived from an EMBL/GenBank/DDBJ whole genome shotgun (WGS) entry which is preliminary data.</text>
</comment>
<keyword evidence="2" id="KW-1185">Reference proteome</keyword>
<evidence type="ECO:0000313" key="1">
    <source>
        <dbReference type="EMBL" id="GIQ92759.1"/>
    </source>
</evidence>
<evidence type="ECO:0000313" key="2">
    <source>
        <dbReference type="Proteomes" id="UP000265618"/>
    </source>
</evidence>
<proteinExistence type="predicted"/>
<feature type="non-terminal residue" evidence="1">
    <location>
        <position position="1"/>
    </location>
</feature>
<reference evidence="1 2" key="1">
    <citation type="journal article" date="2018" name="PLoS ONE">
        <title>The draft genome of Kipferlia bialata reveals reductive genome evolution in fornicate parasites.</title>
        <authorList>
            <person name="Tanifuji G."/>
            <person name="Takabayashi S."/>
            <person name="Kume K."/>
            <person name="Takagi M."/>
            <person name="Nakayama T."/>
            <person name="Kamikawa R."/>
            <person name="Inagaki Y."/>
            <person name="Hashimoto T."/>
        </authorList>
    </citation>
    <scope>NUCLEOTIDE SEQUENCE [LARGE SCALE GENOMIC DNA]</scope>
    <source>
        <strain evidence="1">NY0173</strain>
    </source>
</reference>
<protein>
    <submittedName>
        <fullName evidence="1">Uncharacterized protein</fullName>
    </submittedName>
</protein>
<sequence>ALLQAMHEANMFRGHNGPNPTPHVSIGAPPLANALLSGLRHTFMSLGVLWLGDRWHAWGG</sequence>
<name>A0A9K3GQY4_9EUKA</name>
<dbReference type="EMBL" id="BDIP01010473">
    <property type="protein sequence ID" value="GIQ92759.1"/>
    <property type="molecule type" value="Genomic_DNA"/>
</dbReference>
<organism evidence="1 2">
    <name type="scientific">Kipferlia bialata</name>
    <dbReference type="NCBI Taxonomy" id="797122"/>
    <lineage>
        <taxon>Eukaryota</taxon>
        <taxon>Metamonada</taxon>
        <taxon>Carpediemonas-like organisms</taxon>
        <taxon>Kipferlia</taxon>
    </lineage>
</organism>
<dbReference type="Proteomes" id="UP000265618">
    <property type="component" value="Unassembled WGS sequence"/>
</dbReference>